<organism evidence="1 2">
    <name type="scientific">Arabidopsis suecica</name>
    <name type="common">Swedish thale-cress</name>
    <name type="synonym">Cardaminopsis suecica</name>
    <dbReference type="NCBI Taxonomy" id="45249"/>
    <lineage>
        <taxon>Eukaryota</taxon>
        <taxon>Viridiplantae</taxon>
        <taxon>Streptophyta</taxon>
        <taxon>Embryophyta</taxon>
        <taxon>Tracheophyta</taxon>
        <taxon>Spermatophyta</taxon>
        <taxon>Magnoliopsida</taxon>
        <taxon>eudicotyledons</taxon>
        <taxon>Gunneridae</taxon>
        <taxon>Pentapetalae</taxon>
        <taxon>rosids</taxon>
        <taxon>malvids</taxon>
        <taxon>Brassicales</taxon>
        <taxon>Brassicaceae</taxon>
        <taxon>Camelineae</taxon>
        <taxon>Arabidopsis</taxon>
    </lineage>
</organism>
<reference evidence="1 2" key="1">
    <citation type="submission" date="2020-12" db="EMBL/GenBank/DDBJ databases">
        <title>Concerted genomic and epigenomic changes stabilize Arabidopsis allopolyploids.</title>
        <authorList>
            <person name="Chen Z."/>
        </authorList>
    </citation>
    <scope>NUCLEOTIDE SEQUENCE [LARGE SCALE GENOMIC DNA]</scope>
    <source>
        <strain evidence="1">As9502</strain>
        <tissue evidence="1">Leaf</tissue>
    </source>
</reference>
<keyword evidence="2" id="KW-1185">Reference proteome</keyword>
<accession>A0A8T2FQB9</accession>
<comment type="caution">
    <text evidence="1">The sequence shown here is derived from an EMBL/GenBank/DDBJ whole genome shotgun (WGS) entry which is preliminary data.</text>
</comment>
<name>A0A8T2FQB9_ARASU</name>
<dbReference type="EMBL" id="JAEFBJ010000003">
    <property type="protein sequence ID" value="KAG7633551.1"/>
    <property type="molecule type" value="Genomic_DNA"/>
</dbReference>
<protein>
    <submittedName>
        <fullName evidence="1">Uncharacterized protein</fullName>
    </submittedName>
</protein>
<evidence type="ECO:0000313" key="2">
    <source>
        <dbReference type="Proteomes" id="UP000694251"/>
    </source>
</evidence>
<proteinExistence type="predicted"/>
<dbReference type="AlphaFoldDB" id="A0A8T2FQB9"/>
<gene>
    <name evidence="1" type="ORF">ISN44_As03g038450</name>
</gene>
<evidence type="ECO:0000313" key="1">
    <source>
        <dbReference type="EMBL" id="KAG7633551.1"/>
    </source>
</evidence>
<dbReference type="OrthoDB" id="10327304at2759"/>
<sequence length="128" mass="14534">MESTVSAQVTSLLVANFSGMCTSNGQSTKTRNKLWILERYRQVFRLRMVLYIINWRDTNFGSCQSQKKSISFTCRGGSSPLGDEVYDWCRQPRCSFSYRLFRSGGDGVFPNRMAGFLIVFGGVTERQG</sequence>
<dbReference type="Proteomes" id="UP000694251">
    <property type="component" value="Chromosome 3"/>
</dbReference>